<comment type="caution">
    <text evidence="1">The sequence shown here is derived from an EMBL/GenBank/DDBJ whole genome shotgun (WGS) entry which is preliminary data.</text>
</comment>
<evidence type="ECO:0000313" key="1">
    <source>
        <dbReference type="EMBL" id="CAG8727955.1"/>
    </source>
</evidence>
<proteinExistence type="predicted"/>
<protein>
    <submittedName>
        <fullName evidence="1">39542_t:CDS:1</fullName>
    </submittedName>
</protein>
<name>A0ABN7V414_GIGMA</name>
<accession>A0ABN7V414</accession>
<evidence type="ECO:0000313" key="2">
    <source>
        <dbReference type="Proteomes" id="UP000789901"/>
    </source>
</evidence>
<keyword evidence="2" id="KW-1185">Reference proteome</keyword>
<dbReference type="InterPro" id="IPR027417">
    <property type="entry name" value="P-loop_NTPase"/>
</dbReference>
<dbReference type="Proteomes" id="UP000789901">
    <property type="component" value="Unassembled WGS sequence"/>
</dbReference>
<gene>
    <name evidence="1" type="ORF">GMARGA_LOCUS14121</name>
</gene>
<dbReference type="EMBL" id="CAJVQB010009226">
    <property type="protein sequence ID" value="CAG8727955.1"/>
    <property type="molecule type" value="Genomic_DNA"/>
</dbReference>
<sequence length="84" mass="9556">MSIHKSQGQTINFLEVYLSKPVFSHGQFYVACLRVTTYQNLRLFLGPASSELLNCTKNIITQGIKVLLHYFSSKIKEFSIIITS</sequence>
<organism evidence="1 2">
    <name type="scientific">Gigaspora margarita</name>
    <dbReference type="NCBI Taxonomy" id="4874"/>
    <lineage>
        <taxon>Eukaryota</taxon>
        <taxon>Fungi</taxon>
        <taxon>Fungi incertae sedis</taxon>
        <taxon>Mucoromycota</taxon>
        <taxon>Glomeromycotina</taxon>
        <taxon>Glomeromycetes</taxon>
        <taxon>Diversisporales</taxon>
        <taxon>Gigasporaceae</taxon>
        <taxon>Gigaspora</taxon>
    </lineage>
</organism>
<dbReference type="SUPFAM" id="SSF52540">
    <property type="entry name" value="P-loop containing nucleoside triphosphate hydrolases"/>
    <property type="match status" value="1"/>
</dbReference>
<reference evidence="1 2" key="1">
    <citation type="submission" date="2021-06" db="EMBL/GenBank/DDBJ databases">
        <authorList>
            <person name="Kallberg Y."/>
            <person name="Tangrot J."/>
            <person name="Rosling A."/>
        </authorList>
    </citation>
    <scope>NUCLEOTIDE SEQUENCE [LARGE SCALE GENOMIC DNA]</scope>
    <source>
        <strain evidence="1 2">120-4 pot B 10/14</strain>
    </source>
</reference>